<gene>
    <name evidence="11" type="primary">mgtE</name>
    <name evidence="11" type="ORF">SOASR032_18980</name>
</gene>
<dbReference type="PANTHER" id="PTHR43773:SF1">
    <property type="entry name" value="MAGNESIUM TRANSPORTER MGTE"/>
    <property type="match status" value="1"/>
</dbReference>
<evidence type="ECO:0000313" key="11">
    <source>
        <dbReference type="EMBL" id="GKX63329.1"/>
    </source>
</evidence>
<dbReference type="InterPro" id="IPR006667">
    <property type="entry name" value="SLC41_membr_dom"/>
</dbReference>
<feature type="transmembrane region" description="Helical" evidence="9">
    <location>
        <begin position="419"/>
        <end position="440"/>
    </location>
</feature>
<evidence type="ECO:0000313" key="12">
    <source>
        <dbReference type="Proteomes" id="UP001059610"/>
    </source>
</evidence>
<dbReference type="Proteomes" id="UP001059610">
    <property type="component" value="Unassembled WGS sequence"/>
</dbReference>
<feature type="transmembrane region" description="Helical" evidence="9">
    <location>
        <begin position="452"/>
        <end position="479"/>
    </location>
</feature>
<dbReference type="SMART" id="SM00116">
    <property type="entry name" value="CBS"/>
    <property type="match status" value="2"/>
</dbReference>
<evidence type="ECO:0000256" key="2">
    <source>
        <dbReference type="ARBA" id="ARBA00009749"/>
    </source>
</evidence>
<comment type="caution">
    <text evidence="9">Lacks conserved residue(s) required for the propagation of feature annotation.</text>
</comment>
<evidence type="ECO:0000259" key="10">
    <source>
        <dbReference type="PROSITE" id="PS51371"/>
    </source>
</evidence>
<keyword evidence="8" id="KW-0129">CBS domain</keyword>
<protein>
    <recommendedName>
        <fullName evidence="9">Magnesium transporter MgtE</fullName>
    </recommendedName>
</protein>
<dbReference type="CDD" id="cd04606">
    <property type="entry name" value="CBS_pair_Mg_transporter"/>
    <property type="match status" value="1"/>
</dbReference>
<keyword evidence="3 9" id="KW-0813">Transport</keyword>
<organism evidence="11 12">
    <name type="scientific">Pragia fontium</name>
    <dbReference type="NCBI Taxonomy" id="82985"/>
    <lineage>
        <taxon>Bacteria</taxon>
        <taxon>Pseudomonadati</taxon>
        <taxon>Pseudomonadota</taxon>
        <taxon>Gammaproteobacteria</taxon>
        <taxon>Enterobacterales</taxon>
        <taxon>Budviciaceae</taxon>
        <taxon>Pragia</taxon>
    </lineage>
</organism>
<reference evidence="11" key="1">
    <citation type="submission" date="2022-06" db="EMBL/GenBank/DDBJ databases">
        <title>Draft genome sequences of Pragia fontium str. JCM24417.</title>
        <authorList>
            <person name="Wakabayashi Y."/>
            <person name="Kojima K."/>
        </authorList>
    </citation>
    <scope>NUCLEOTIDE SEQUENCE</scope>
    <source>
        <strain evidence="11">JCM 24417</strain>
    </source>
</reference>
<proteinExistence type="inferred from homology"/>
<evidence type="ECO:0000256" key="1">
    <source>
        <dbReference type="ARBA" id="ARBA00004141"/>
    </source>
</evidence>
<keyword evidence="4 9" id="KW-0812">Transmembrane</keyword>
<dbReference type="NCBIfam" id="TIGR00400">
    <property type="entry name" value="mgtE"/>
    <property type="match status" value="1"/>
</dbReference>
<dbReference type="PROSITE" id="PS51371">
    <property type="entry name" value="CBS"/>
    <property type="match status" value="1"/>
</dbReference>
<dbReference type="Pfam" id="PF00571">
    <property type="entry name" value="CBS"/>
    <property type="match status" value="2"/>
</dbReference>
<name>A0ABQ5LIW9_9GAMM</name>
<comment type="function">
    <text evidence="9">Acts as a magnesium transporter.</text>
</comment>
<sequence length="480" mass="52615">MTQNELLNEQMTSSKLELNRQRILELLSNSLLVAAIGYGQQTSSLSDPSLEKEISELRGLVNKLHAADLADLLESLPKNKRQAIWSLLSDVKRGKTLVEASDAVWDSLIEDMSDRQLLAALQHLDLNDQAYLAGHLPRDLVEQLLASLDAPQRARISEVIHLGRDKVGALMDFELIAIRDDITLATVLRFLQRRKNIADSTDKIFVIDRENRLMGELLITDILLHKPETPVAALMLKEPLTFLPDEKAEDAASAFERYNLISAPVVNQQNKLIGRLTVEDVVDVVMEESDTDLRRMAGLSEKEDIFAPVLTSVRQRSAWLAINLCTAFIASRVIGLFEGTISELVALAALMPIVAGIGGNTGNQTITMIVRALALHHIRSGDMPFMLMRELGVALINGIVWGGVMGGVTYLLYGNLEMGGVMTLAMLLNLLLAAIMGVIIPMTMNKLGRDPAIGSSVMITAITDTGGFFIFLGLATLFLV</sequence>
<evidence type="ECO:0000256" key="9">
    <source>
        <dbReference type="RuleBase" id="RU362011"/>
    </source>
</evidence>
<dbReference type="InterPro" id="IPR046342">
    <property type="entry name" value="CBS_dom_sf"/>
</dbReference>
<accession>A0ABQ5LIW9</accession>
<comment type="caution">
    <text evidence="11">The sequence shown here is derived from an EMBL/GenBank/DDBJ whole genome shotgun (WGS) entry which is preliminary data.</text>
</comment>
<dbReference type="SUPFAM" id="SSF158791">
    <property type="entry name" value="MgtE N-terminal domain-like"/>
    <property type="match status" value="1"/>
</dbReference>
<keyword evidence="5 9" id="KW-0460">Magnesium</keyword>
<comment type="similarity">
    <text evidence="2 9">Belongs to the SLC41A transporter family.</text>
</comment>
<keyword evidence="7 9" id="KW-0472">Membrane</keyword>
<feature type="transmembrane region" description="Helical" evidence="9">
    <location>
        <begin position="391"/>
        <end position="413"/>
    </location>
</feature>
<dbReference type="Pfam" id="PF03448">
    <property type="entry name" value="MgtE_N"/>
    <property type="match status" value="1"/>
</dbReference>
<evidence type="ECO:0000256" key="7">
    <source>
        <dbReference type="ARBA" id="ARBA00023136"/>
    </source>
</evidence>
<dbReference type="Gene3D" id="3.10.580.10">
    <property type="entry name" value="CBS-domain"/>
    <property type="match status" value="1"/>
</dbReference>
<dbReference type="SMART" id="SM00924">
    <property type="entry name" value="MgtE_N"/>
    <property type="match status" value="1"/>
</dbReference>
<keyword evidence="9" id="KW-0479">Metal-binding</keyword>
<feature type="domain" description="CBS" evidence="10">
    <location>
        <begin position="235"/>
        <end position="291"/>
    </location>
</feature>
<dbReference type="InterPro" id="IPR038076">
    <property type="entry name" value="MgtE_N_sf"/>
</dbReference>
<keyword evidence="9" id="KW-1003">Cell membrane</keyword>
<dbReference type="SUPFAM" id="SSF54631">
    <property type="entry name" value="CBS-domain pair"/>
    <property type="match status" value="1"/>
</dbReference>
<dbReference type="InterPro" id="IPR006668">
    <property type="entry name" value="Mg_transptr_MgtE_intracell_dom"/>
</dbReference>
<dbReference type="SUPFAM" id="SSF161093">
    <property type="entry name" value="MgtE membrane domain-like"/>
    <property type="match status" value="1"/>
</dbReference>
<dbReference type="Gene3D" id="1.10.357.20">
    <property type="entry name" value="SLC41 divalent cation transporters, integral membrane domain"/>
    <property type="match status" value="1"/>
</dbReference>
<comment type="subcellular location">
    <subcellularLocation>
        <location evidence="9">Cell membrane</location>
        <topology evidence="9">Multi-pass membrane protein</topology>
    </subcellularLocation>
    <subcellularLocation>
        <location evidence="1">Membrane</location>
        <topology evidence="1">Multi-pass membrane protein</topology>
    </subcellularLocation>
</comment>
<dbReference type="InterPro" id="IPR000644">
    <property type="entry name" value="CBS_dom"/>
</dbReference>
<keyword evidence="6 9" id="KW-1133">Transmembrane helix</keyword>
<dbReference type="InterPro" id="IPR006669">
    <property type="entry name" value="MgtE_transporter"/>
</dbReference>
<dbReference type="Gene3D" id="1.25.60.10">
    <property type="entry name" value="MgtE N-terminal domain-like"/>
    <property type="match status" value="1"/>
</dbReference>
<evidence type="ECO:0000256" key="8">
    <source>
        <dbReference type="PROSITE-ProRule" id="PRU00703"/>
    </source>
</evidence>
<evidence type="ECO:0000256" key="4">
    <source>
        <dbReference type="ARBA" id="ARBA00022692"/>
    </source>
</evidence>
<dbReference type="RefSeq" id="WP_373876078.1">
    <property type="nucleotide sequence ID" value="NZ_BRLJ01000004.1"/>
</dbReference>
<dbReference type="EMBL" id="BRLJ01000004">
    <property type="protein sequence ID" value="GKX63329.1"/>
    <property type="molecule type" value="Genomic_DNA"/>
</dbReference>
<dbReference type="PANTHER" id="PTHR43773">
    <property type="entry name" value="MAGNESIUM TRANSPORTER MGTE"/>
    <property type="match status" value="1"/>
</dbReference>
<keyword evidence="12" id="KW-1185">Reference proteome</keyword>
<evidence type="ECO:0000256" key="6">
    <source>
        <dbReference type="ARBA" id="ARBA00022989"/>
    </source>
</evidence>
<dbReference type="InterPro" id="IPR036739">
    <property type="entry name" value="SLC41_membr_dom_sf"/>
</dbReference>
<dbReference type="Pfam" id="PF01769">
    <property type="entry name" value="MgtE"/>
    <property type="match status" value="1"/>
</dbReference>
<evidence type="ECO:0000256" key="3">
    <source>
        <dbReference type="ARBA" id="ARBA00022448"/>
    </source>
</evidence>
<evidence type="ECO:0000256" key="5">
    <source>
        <dbReference type="ARBA" id="ARBA00022842"/>
    </source>
</evidence>
<comment type="subunit">
    <text evidence="9">Homodimer.</text>
</comment>